<name>A0A0F6TQ00_9GAMM</name>
<evidence type="ECO:0000313" key="2">
    <source>
        <dbReference type="EMBL" id="AKE51425.1"/>
    </source>
</evidence>
<dbReference type="STRING" id="914150.TQ33_0439"/>
<dbReference type="AlphaFoldDB" id="A0A0F6TQ00"/>
<evidence type="ECO:0000256" key="1">
    <source>
        <dbReference type="SAM" id="SignalP"/>
    </source>
</evidence>
<dbReference type="RefSeq" id="WP_046560617.1">
    <property type="nucleotide sequence ID" value="NZ_CP010975.1"/>
</dbReference>
<evidence type="ECO:0000313" key="3">
    <source>
        <dbReference type="Proteomes" id="UP000034071"/>
    </source>
</evidence>
<feature type="signal peptide" evidence="1">
    <location>
        <begin position="1"/>
        <end position="25"/>
    </location>
</feature>
<dbReference type="Proteomes" id="UP000034071">
    <property type="component" value="Chromosome"/>
</dbReference>
<dbReference type="PROSITE" id="PS51257">
    <property type="entry name" value="PROKAR_LIPOPROTEIN"/>
    <property type="match status" value="1"/>
</dbReference>
<protein>
    <recommendedName>
        <fullName evidence="4">DUF4878 domain-containing protein</fullName>
    </recommendedName>
</protein>
<dbReference type="HOGENOM" id="CLU_2034965_0_0_6"/>
<evidence type="ECO:0008006" key="4">
    <source>
        <dbReference type="Google" id="ProtNLM"/>
    </source>
</evidence>
<keyword evidence="3" id="KW-1185">Reference proteome</keyword>
<organism evidence="2 3">
    <name type="scientific">Kangiella geojedonensis</name>
    <dbReference type="NCBI Taxonomy" id="914150"/>
    <lineage>
        <taxon>Bacteria</taxon>
        <taxon>Pseudomonadati</taxon>
        <taxon>Pseudomonadota</taxon>
        <taxon>Gammaproteobacteria</taxon>
        <taxon>Kangiellales</taxon>
        <taxon>Kangiellaceae</taxon>
        <taxon>Kangiella</taxon>
    </lineage>
</organism>
<reference evidence="2 3" key="1">
    <citation type="submission" date="2015-02" db="EMBL/GenBank/DDBJ databases">
        <title>Complete genome sequence of Kangiella geojedonensis strain YCS-5T.</title>
        <authorList>
            <person name="Kim K.M."/>
        </authorList>
    </citation>
    <scope>NUCLEOTIDE SEQUENCE [LARGE SCALE GENOMIC DNA]</scope>
    <source>
        <strain evidence="2 3">YCS-5</strain>
    </source>
</reference>
<gene>
    <name evidence="2" type="ORF">TQ33_0439</name>
</gene>
<proteinExistence type="predicted"/>
<sequence>MNLIPWRLCLLLLALTVLLLGCQKATPEEEIQQTLDQMIAIIESGNKDKVLQEYAIIPPNQNISTRDFSDDKAQALLLYLKEAKRTTPIVSEDQTKLRFIVPSSRRELVFQKDDGQWKLNN</sequence>
<keyword evidence="1" id="KW-0732">Signal</keyword>
<accession>A0A0F6TQ00</accession>
<dbReference type="KEGG" id="kge:TQ33_0439"/>
<dbReference type="EMBL" id="CP010975">
    <property type="protein sequence ID" value="AKE51425.1"/>
    <property type="molecule type" value="Genomic_DNA"/>
</dbReference>
<feature type="chain" id="PRO_5002510053" description="DUF4878 domain-containing protein" evidence="1">
    <location>
        <begin position="26"/>
        <end position="121"/>
    </location>
</feature>